<evidence type="ECO:0000313" key="3">
    <source>
        <dbReference type="Proteomes" id="UP001620626"/>
    </source>
</evidence>
<keyword evidence="3" id="KW-1185">Reference proteome</keyword>
<comment type="caution">
    <text evidence="2">The sequence shown here is derived from an EMBL/GenBank/DDBJ whole genome shotgun (WGS) entry which is preliminary data.</text>
</comment>
<sequence>MNLRRGWSIAQGLGGWIITSTSIIGRPVTWVDDQQAAADQRCFCRRRALGDDCHWKTQNAWGNATAATEGKGRKGRWGRRRTDRRKGKRAEGGGKEGQANEICACK</sequence>
<dbReference type="AlphaFoldDB" id="A0ABD2LG54"/>
<proteinExistence type="predicted"/>
<evidence type="ECO:0000313" key="2">
    <source>
        <dbReference type="EMBL" id="KAL3114197.1"/>
    </source>
</evidence>
<dbReference type="Proteomes" id="UP001620626">
    <property type="component" value="Unassembled WGS sequence"/>
</dbReference>
<dbReference type="EMBL" id="JBICBT010000422">
    <property type="protein sequence ID" value="KAL3114197.1"/>
    <property type="molecule type" value="Genomic_DNA"/>
</dbReference>
<name>A0ABD2LG54_9BILA</name>
<feature type="compositionally biased region" description="Basic residues" evidence="1">
    <location>
        <begin position="73"/>
        <end position="88"/>
    </location>
</feature>
<evidence type="ECO:0000256" key="1">
    <source>
        <dbReference type="SAM" id="MobiDB-lite"/>
    </source>
</evidence>
<accession>A0ABD2LG54</accession>
<reference evidence="2 3" key="1">
    <citation type="submission" date="2024-10" db="EMBL/GenBank/DDBJ databases">
        <authorList>
            <person name="Kim D."/>
        </authorList>
    </citation>
    <scope>NUCLEOTIDE SEQUENCE [LARGE SCALE GENOMIC DNA]</scope>
    <source>
        <strain evidence="2">BH-2024</strain>
    </source>
</reference>
<feature type="region of interest" description="Disordered" evidence="1">
    <location>
        <begin position="63"/>
        <end position="106"/>
    </location>
</feature>
<gene>
    <name evidence="2" type="ORF">niasHT_014041</name>
</gene>
<organism evidence="2 3">
    <name type="scientific">Heterodera trifolii</name>
    <dbReference type="NCBI Taxonomy" id="157864"/>
    <lineage>
        <taxon>Eukaryota</taxon>
        <taxon>Metazoa</taxon>
        <taxon>Ecdysozoa</taxon>
        <taxon>Nematoda</taxon>
        <taxon>Chromadorea</taxon>
        <taxon>Rhabditida</taxon>
        <taxon>Tylenchina</taxon>
        <taxon>Tylenchomorpha</taxon>
        <taxon>Tylenchoidea</taxon>
        <taxon>Heteroderidae</taxon>
        <taxon>Heteroderinae</taxon>
        <taxon>Heterodera</taxon>
    </lineage>
</organism>
<protein>
    <submittedName>
        <fullName evidence="2">Uncharacterized protein</fullName>
    </submittedName>
</protein>